<name>A0A068BFD6_BATMA</name>
<geneLocation type="mitochondrion" evidence="2"/>
<dbReference type="RefSeq" id="YP_009045811.1">
    <property type="nucleotide sequence ID" value="NC_024429.1"/>
</dbReference>
<organism evidence="2">
    <name type="scientific">Batis maritima</name>
    <name type="common">Maritime saltwort</name>
    <dbReference type="NCBI Taxonomy" id="4436"/>
    <lineage>
        <taxon>Eukaryota</taxon>
        <taxon>Viridiplantae</taxon>
        <taxon>Streptophyta</taxon>
        <taxon>Embryophyta</taxon>
        <taxon>Tracheophyta</taxon>
        <taxon>Spermatophyta</taxon>
        <taxon>Magnoliopsida</taxon>
        <taxon>eudicotyledons</taxon>
        <taxon>Gunneridae</taxon>
        <taxon>Pentapetalae</taxon>
        <taxon>rosids</taxon>
        <taxon>malvids</taxon>
        <taxon>Brassicales</taxon>
        <taxon>Bataceae</taxon>
        <taxon>Batis</taxon>
    </lineage>
</organism>
<accession>A0A068BFD6</accession>
<proteinExistence type="predicted"/>
<reference evidence="2" key="1">
    <citation type="journal article" date="2014" name="Mitochondrion">
        <title>Comparative analysis of 11 Brassicales mitochondrial genomes and the mitochondrial transcriptome of Brassica oleracea.</title>
        <authorList>
            <person name="Grewe F."/>
            <person name="Edger P.P."/>
            <person name="Keren I."/>
            <person name="Sultan L."/>
            <person name="Pires J.C."/>
            <person name="Ostersetzer-Biran O."/>
            <person name="Mower J.P."/>
        </authorList>
    </citation>
    <scope>NUCLEOTIDE SEQUENCE</scope>
</reference>
<keyword evidence="2" id="KW-0496">Mitochondrion</keyword>
<evidence type="ECO:0000313" key="2">
    <source>
        <dbReference type="EMBL" id="AIC83414.1"/>
    </source>
</evidence>
<feature type="region of interest" description="Disordered" evidence="1">
    <location>
        <begin position="34"/>
        <end position="59"/>
    </location>
</feature>
<protein>
    <submittedName>
        <fullName evidence="2">Orf108b</fullName>
    </submittedName>
</protein>
<dbReference type="EMBL" id="KJ820684">
    <property type="protein sequence ID" value="AIC83414.1"/>
    <property type="molecule type" value="Genomic_DNA"/>
</dbReference>
<dbReference type="GeneID" id="19737028"/>
<gene>
    <name evidence="2" type="primary">orf108b</name>
</gene>
<evidence type="ECO:0000256" key="1">
    <source>
        <dbReference type="SAM" id="MobiDB-lite"/>
    </source>
</evidence>
<sequence length="108" mass="12074">MGPFLARSSPLPKVSNGIPVLQGLQILLTTRHRVQKGTTLHPPKERNEPSDPEDQNELSGNVKQKFFPRISDSTCAYHSTFFLGEQIENSTVSTFVLTRLVERVKAPD</sequence>
<dbReference type="AlphaFoldDB" id="A0A068BFD6"/>